<feature type="transmembrane region" description="Helical" evidence="1">
    <location>
        <begin position="115"/>
        <end position="137"/>
    </location>
</feature>
<gene>
    <name evidence="3" type="ORF">glysoja_031521</name>
</gene>
<dbReference type="Pfam" id="PF02721">
    <property type="entry name" value="DUF223"/>
    <property type="match status" value="1"/>
</dbReference>
<dbReference type="EMBL" id="KN642020">
    <property type="protein sequence ID" value="KHN45650.1"/>
    <property type="molecule type" value="Genomic_DNA"/>
</dbReference>
<evidence type="ECO:0000256" key="1">
    <source>
        <dbReference type="SAM" id="Phobius"/>
    </source>
</evidence>
<dbReference type="AlphaFoldDB" id="A0A0B2SKW4"/>
<keyword evidence="1" id="KW-0472">Membrane</keyword>
<dbReference type="CDD" id="cd04480">
    <property type="entry name" value="RPA1_DBD_A_like"/>
    <property type="match status" value="1"/>
</dbReference>
<reference evidence="3" key="1">
    <citation type="submission" date="2014-07" db="EMBL/GenBank/DDBJ databases">
        <title>Identification of a novel salt tolerance gene in wild soybean by whole-genome sequencing.</title>
        <authorList>
            <person name="Lam H.-M."/>
            <person name="Qi X."/>
            <person name="Li M.-W."/>
            <person name="Liu X."/>
            <person name="Xie M."/>
            <person name="Ni M."/>
            <person name="Xu X."/>
        </authorList>
    </citation>
    <scope>NUCLEOTIDE SEQUENCE [LARGE SCALE GENOMIC DNA]</scope>
    <source>
        <tissue evidence="3">Root</tissue>
    </source>
</reference>
<name>A0A0B2SKW4_GLYSO</name>
<evidence type="ECO:0000259" key="2">
    <source>
        <dbReference type="Pfam" id="PF02721"/>
    </source>
</evidence>
<protein>
    <recommendedName>
        <fullName evidence="2">Replication protein A 70 kDa DNA-binding subunit B/D first OB fold domain-containing protein</fullName>
    </recommendedName>
</protein>
<feature type="non-terminal residue" evidence="3">
    <location>
        <position position="1"/>
    </location>
</feature>
<keyword evidence="1" id="KW-1133">Transmembrane helix</keyword>
<feature type="domain" description="Replication protein A 70 kDa DNA-binding subunit B/D first OB fold" evidence="2">
    <location>
        <begin position="3"/>
        <end position="101"/>
    </location>
</feature>
<dbReference type="Proteomes" id="UP000053555">
    <property type="component" value="Unassembled WGS sequence"/>
</dbReference>
<dbReference type="Gene3D" id="2.40.50.140">
    <property type="entry name" value="Nucleic acid-binding proteins"/>
    <property type="match status" value="1"/>
</dbReference>
<proteinExistence type="predicted"/>
<dbReference type="SUPFAM" id="SSF50249">
    <property type="entry name" value="Nucleic acid-binding proteins"/>
    <property type="match status" value="1"/>
</dbReference>
<dbReference type="InterPro" id="IPR012340">
    <property type="entry name" value="NA-bd_OB-fold"/>
</dbReference>
<evidence type="ECO:0000313" key="3">
    <source>
        <dbReference type="EMBL" id="KHN45650.1"/>
    </source>
</evidence>
<organism evidence="3">
    <name type="scientific">Glycine soja</name>
    <name type="common">Wild soybean</name>
    <dbReference type="NCBI Taxonomy" id="3848"/>
    <lineage>
        <taxon>Eukaryota</taxon>
        <taxon>Viridiplantae</taxon>
        <taxon>Streptophyta</taxon>
        <taxon>Embryophyta</taxon>
        <taxon>Tracheophyta</taxon>
        <taxon>Spermatophyta</taxon>
        <taxon>Magnoliopsida</taxon>
        <taxon>eudicotyledons</taxon>
        <taxon>Gunneridae</taxon>
        <taxon>Pentapetalae</taxon>
        <taxon>rosids</taxon>
        <taxon>fabids</taxon>
        <taxon>Fabales</taxon>
        <taxon>Fabaceae</taxon>
        <taxon>Papilionoideae</taxon>
        <taxon>50 kb inversion clade</taxon>
        <taxon>NPAAA clade</taxon>
        <taxon>indigoferoid/millettioid clade</taxon>
        <taxon>Phaseoleae</taxon>
        <taxon>Glycine</taxon>
        <taxon>Glycine subgen. Soja</taxon>
    </lineage>
</organism>
<accession>A0A0B2SKW4</accession>
<dbReference type="InterPro" id="IPR003871">
    <property type="entry name" value="RFA1B/D_OB_1st"/>
</dbReference>
<sequence length="138" mass="15724">PNKIKDMNGSKETLKLVIRITDLWFVGTRDKSEQAEMIIVDSNGDQIHVICKRDQLKSWKPILKENCTYMMHNFKVIKNDGQYRICAHPCKLIHTGVTIIREIDLVNVPLKTHSLLNLPMSLAITLSAVCWLVSAVIL</sequence>
<keyword evidence="1" id="KW-0812">Transmembrane</keyword>